<protein>
    <recommendedName>
        <fullName evidence="4">BZIP domain-containing protein</fullName>
    </recommendedName>
</protein>
<dbReference type="EMBL" id="CAUYUJ010017264">
    <property type="protein sequence ID" value="CAK0873279.1"/>
    <property type="molecule type" value="Genomic_DNA"/>
</dbReference>
<gene>
    <name evidence="2" type="ORF">PCOR1329_LOCUS58536</name>
</gene>
<comment type="caution">
    <text evidence="2">The sequence shown here is derived from an EMBL/GenBank/DDBJ whole genome shotgun (WGS) entry which is preliminary data.</text>
</comment>
<keyword evidence="3" id="KW-1185">Reference proteome</keyword>
<name>A0ABN9VJ46_9DINO</name>
<sequence>MASFQGVDLTDTADQVGQQVLPPPQPAEPALTDEQRARIAENRARARRIRESRGRQEICAPAAEQTAFADSISD</sequence>
<evidence type="ECO:0000256" key="1">
    <source>
        <dbReference type="SAM" id="MobiDB-lite"/>
    </source>
</evidence>
<proteinExistence type="predicted"/>
<evidence type="ECO:0008006" key="4">
    <source>
        <dbReference type="Google" id="ProtNLM"/>
    </source>
</evidence>
<evidence type="ECO:0000313" key="3">
    <source>
        <dbReference type="Proteomes" id="UP001189429"/>
    </source>
</evidence>
<organism evidence="2 3">
    <name type="scientific">Prorocentrum cordatum</name>
    <dbReference type="NCBI Taxonomy" id="2364126"/>
    <lineage>
        <taxon>Eukaryota</taxon>
        <taxon>Sar</taxon>
        <taxon>Alveolata</taxon>
        <taxon>Dinophyceae</taxon>
        <taxon>Prorocentrales</taxon>
        <taxon>Prorocentraceae</taxon>
        <taxon>Prorocentrum</taxon>
    </lineage>
</organism>
<dbReference type="Proteomes" id="UP001189429">
    <property type="component" value="Unassembled WGS sequence"/>
</dbReference>
<reference evidence="2" key="1">
    <citation type="submission" date="2023-10" db="EMBL/GenBank/DDBJ databases">
        <authorList>
            <person name="Chen Y."/>
            <person name="Shah S."/>
            <person name="Dougan E. K."/>
            <person name="Thang M."/>
            <person name="Chan C."/>
        </authorList>
    </citation>
    <scope>NUCLEOTIDE SEQUENCE [LARGE SCALE GENOMIC DNA]</scope>
</reference>
<feature type="non-terminal residue" evidence="2">
    <location>
        <position position="74"/>
    </location>
</feature>
<evidence type="ECO:0000313" key="2">
    <source>
        <dbReference type="EMBL" id="CAK0873279.1"/>
    </source>
</evidence>
<feature type="compositionally biased region" description="Basic and acidic residues" evidence="1">
    <location>
        <begin position="45"/>
        <end position="56"/>
    </location>
</feature>
<feature type="region of interest" description="Disordered" evidence="1">
    <location>
        <begin position="45"/>
        <end position="74"/>
    </location>
</feature>
<accession>A0ABN9VJ46</accession>
<feature type="region of interest" description="Disordered" evidence="1">
    <location>
        <begin position="1"/>
        <end position="33"/>
    </location>
</feature>